<evidence type="ECO:0000313" key="3">
    <source>
        <dbReference type="EMBL" id="USS00692.1"/>
    </source>
</evidence>
<evidence type="ECO:0000313" key="2">
    <source>
        <dbReference type="EMBL" id="AYE34110.1"/>
    </source>
</evidence>
<name>A0A9N7PIV7_CLOSE</name>
<gene>
    <name evidence="2" type="ORF">CP523_06305</name>
    <name evidence="3" type="ORF">NH397_14605</name>
</gene>
<feature type="transmembrane region" description="Helical" evidence="1">
    <location>
        <begin position="12"/>
        <end position="32"/>
    </location>
</feature>
<evidence type="ECO:0000256" key="1">
    <source>
        <dbReference type="SAM" id="Phobius"/>
    </source>
</evidence>
<dbReference type="GeneID" id="303560282"/>
<dbReference type="EMBL" id="CP099799">
    <property type="protein sequence ID" value="USS00692.1"/>
    <property type="molecule type" value="Genomic_DNA"/>
</dbReference>
<dbReference type="Proteomes" id="UP000280586">
    <property type="component" value="Chromosome"/>
</dbReference>
<dbReference type="InterPro" id="IPR036514">
    <property type="entry name" value="SGNH_hydro_sf"/>
</dbReference>
<evidence type="ECO:0000313" key="5">
    <source>
        <dbReference type="Proteomes" id="UP001055437"/>
    </source>
</evidence>
<reference evidence="3" key="2">
    <citation type="submission" date="2022-06" db="EMBL/GenBank/DDBJ databases">
        <authorList>
            <person name="Holder M.E."/>
            <person name="Ajami N.J."/>
            <person name="Petrosino J.F."/>
        </authorList>
    </citation>
    <scope>NUCLEOTIDE SEQUENCE</scope>
    <source>
        <strain evidence="3">RMA 8861</strain>
    </source>
</reference>
<dbReference type="Proteomes" id="UP001055437">
    <property type="component" value="Chromosome"/>
</dbReference>
<reference evidence="2 4" key="1">
    <citation type="submission" date="2017-09" db="EMBL/GenBank/DDBJ databases">
        <authorList>
            <person name="Thomas P."/>
            <person name="Seyboldt C."/>
        </authorList>
    </citation>
    <scope>NUCLEOTIDE SEQUENCE [LARGE SCALE GENOMIC DNA]</scope>
    <source>
        <strain evidence="2 4">DSM 7534</strain>
    </source>
</reference>
<proteinExistence type="predicted"/>
<keyword evidence="3" id="KW-0378">Hydrolase</keyword>
<keyword evidence="1" id="KW-0812">Transmembrane</keyword>
<keyword evidence="5" id="KW-1185">Reference proteome</keyword>
<dbReference type="Gene3D" id="3.40.50.1110">
    <property type="entry name" value="SGNH hydrolase"/>
    <property type="match status" value="1"/>
</dbReference>
<dbReference type="KEGG" id="csep:CP523_06305"/>
<accession>A0A9N7PIV7</accession>
<keyword evidence="1" id="KW-1133">Transmembrane helix</keyword>
<organism evidence="2 4">
    <name type="scientific">Clostridium septicum</name>
    <dbReference type="NCBI Taxonomy" id="1504"/>
    <lineage>
        <taxon>Bacteria</taxon>
        <taxon>Bacillati</taxon>
        <taxon>Bacillota</taxon>
        <taxon>Clostridia</taxon>
        <taxon>Eubacteriales</taxon>
        <taxon>Clostridiaceae</taxon>
        <taxon>Clostridium</taxon>
    </lineage>
</organism>
<dbReference type="RefSeq" id="WP_120140707.1">
    <property type="nucleotide sequence ID" value="NZ_CP023671.1"/>
</dbReference>
<dbReference type="SUPFAM" id="SSF52266">
    <property type="entry name" value="SGNH hydrolase"/>
    <property type="match status" value="1"/>
</dbReference>
<dbReference type="AlphaFoldDB" id="A0A9N7PIV7"/>
<dbReference type="GO" id="GO:0016787">
    <property type="term" value="F:hydrolase activity"/>
    <property type="evidence" value="ECO:0007669"/>
    <property type="project" value="UniProtKB-KW"/>
</dbReference>
<evidence type="ECO:0000313" key="4">
    <source>
        <dbReference type="Proteomes" id="UP000280586"/>
    </source>
</evidence>
<dbReference type="EMBL" id="CP023671">
    <property type="protein sequence ID" value="AYE34110.1"/>
    <property type="molecule type" value="Genomic_DNA"/>
</dbReference>
<protein>
    <submittedName>
        <fullName evidence="3">SGNH/GDSL hydrolase family protein</fullName>
    </submittedName>
</protein>
<keyword evidence="1" id="KW-0472">Membrane</keyword>
<sequence>MIRKLNRNGIKIIYTMIFLISIFLIIKGYISYKNIAREENLKQIEEVVKFIKELESKDVIEVENKINSIDEIKDVKDKDFKKVFENYVIMGDLRAEVLVEYGILNKSSVIAYKGRNTDIAINDIDILENLHPRKIFMTYGMNDMEYFGGNVYSFIQNYEKLIENLKVKSPKSKIYVSDILPVQQKVI</sequence>